<accession>A0A2G4YMT8</accession>
<keyword evidence="5 12" id="KW-0274">FAD</keyword>
<evidence type="ECO:0000259" key="16">
    <source>
        <dbReference type="Pfam" id="PF07992"/>
    </source>
</evidence>
<dbReference type="InterPro" id="IPR004099">
    <property type="entry name" value="Pyr_nucl-diS_OxRdtase_dimer"/>
</dbReference>
<keyword evidence="6 14" id="KW-0560">Oxidoreductase</keyword>
<evidence type="ECO:0000256" key="3">
    <source>
        <dbReference type="ARBA" id="ARBA00016961"/>
    </source>
</evidence>
<dbReference type="PRINTS" id="PR00368">
    <property type="entry name" value="FADPNR"/>
</dbReference>
<feature type="binding site" evidence="12">
    <location>
        <position position="53"/>
    </location>
    <ligand>
        <name>FAD</name>
        <dbReference type="ChEBI" id="CHEBI:57692"/>
    </ligand>
</feature>
<dbReference type="Pfam" id="PF02852">
    <property type="entry name" value="Pyr_redox_dim"/>
    <property type="match status" value="1"/>
</dbReference>
<comment type="similarity">
    <text evidence="1 14">Belongs to the class-I pyridine nucleotide-disulfide oxidoreductase family.</text>
</comment>
<feature type="binding site" evidence="12">
    <location>
        <position position="311"/>
    </location>
    <ligand>
        <name>FAD</name>
        <dbReference type="ChEBI" id="CHEBI:57692"/>
    </ligand>
</feature>
<dbReference type="GO" id="GO:0006103">
    <property type="term" value="P:2-oxoglutarate metabolic process"/>
    <property type="evidence" value="ECO:0007669"/>
    <property type="project" value="TreeGrafter"/>
</dbReference>
<comment type="catalytic activity">
    <reaction evidence="10 14">
        <text>N(6)-[(R)-dihydrolipoyl]-L-lysyl-[protein] + NAD(+) = N(6)-[(R)-lipoyl]-L-lysyl-[protein] + NADH + H(+)</text>
        <dbReference type="Rhea" id="RHEA:15045"/>
        <dbReference type="Rhea" id="RHEA-COMP:10474"/>
        <dbReference type="Rhea" id="RHEA-COMP:10475"/>
        <dbReference type="ChEBI" id="CHEBI:15378"/>
        <dbReference type="ChEBI" id="CHEBI:57540"/>
        <dbReference type="ChEBI" id="CHEBI:57945"/>
        <dbReference type="ChEBI" id="CHEBI:83099"/>
        <dbReference type="ChEBI" id="CHEBI:83100"/>
        <dbReference type="EC" id="1.8.1.4"/>
    </reaction>
</comment>
<proteinExistence type="inferred from homology"/>
<dbReference type="AlphaFoldDB" id="A0A2G4YMT8"/>
<evidence type="ECO:0000259" key="15">
    <source>
        <dbReference type="Pfam" id="PF02852"/>
    </source>
</evidence>
<dbReference type="Proteomes" id="UP000229730">
    <property type="component" value="Unassembled WGS sequence"/>
</dbReference>
<keyword evidence="9 14" id="KW-0676">Redox-active center</keyword>
<feature type="domain" description="Pyridine nucleotide-disulphide oxidoreductase dimerisation" evidence="15">
    <location>
        <begin position="345"/>
        <end position="455"/>
    </location>
</feature>
<evidence type="ECO:0000256" key="11">
    <source>
        <dbReference type="PIRSR" id="PIRSR000350-2"/>
    </source>
</evidence>
<dbReference type="InterPro" id="IPR001100">
    <property type="entry name" value="Pyr_nuc-diS_OxRdtase"/>
</dbReference>
<keyword evidence="7 12" id="KW-0520">NAD</keyword>
<keyword evidence="8" id="KW-1015">Disulfide bond</keyword>
<dbReference type="InterPro" id="IPR036188">
    <property type="entry name" value="FAD/NAD-bd_sf"/>
</dbReference>
<sequence>MSVKQNCKLLVVGAGPGGYVAAIRAGQLGIDTIIVEGDKAGGTCLIRGCIPSKALIHAADKYAEMSAHAGDGHLGIKLGTKPELDFSKTIAWKDGIVNQLNGGVEGLLKKAKVKQITGWATFKDAKTCDVETADGIVTITAEHVILATGSKPTELPFLPFGEDVISSTEALDLQDVPKRLVVVGAGYIGLELGIAYRKLGADVTFIEAEDRILATYDKELTRPIQQSLKKLGITTHLGAKASGWADNKLSYTDKDGAAQTIAADKLLVTVGRKPNTTGWGLENMAVDMQGPFVKIDSRCHTSMKNVWAIGDITGEPMLAHRASAQGEVVAELIAGKKAEFNPNAIAAVCFTDPEIIAVGQTAEDAKKAGIETVVGKFPLMANGRALTMEAGEGGGFVRITARKDNHLILGIHAVGPHVSELSGEFALALEMSARLEDIAGTIHVHPTMTESFAEASLAALGHAIHI</sequence>
<evidence type="ECO:0000256" key="10">
    <source>
        <dbReference type="ARBA" id="ARBA00049187"/>
    </source>
</evidence>
<evidence type="ECO:0000256" key="4">
    <source>
        <dbReference type="ARBA" id="ARBA00022630"/>
    </source>
</evidence>
<dbReference type="NCBIfam" id="TIGR01350">
    <property type="entry name" value="lipoamide_DH"/>
    <property type="match status" value="1"/>
</dbReference>
<feature type="domain" description="FAD/NAD(P)-binding" evidence="16">
    <location>
        <begin position="8"/>
        <end position="326"/>
    </location>
</feature>
<dbReference type="RefSeq" id="WP_099474577.1">
    <property type="nucleotide sequence ID" value="NZ_CP041025.1"/>
</dbReference>
<gene>
    <name evidence="17" type="primary">lpdA</name>
    <name evidence="17" type="ORF">CRD36_14635</name>
</gene>
<dbReference type="SUPFAM" id="SSF51905">
    <property type="entry name" value="FAD/NAD(P)-binding domain"/>
    <property type="match status" value="1"/>
</dbReference>
<dbReference type="PIRSF" id="PIRSF000350">
    <property type="entry name" value="Mercury_reductase_MerA"/>
    <property type="match status" value="1"/>
</dbReference>
<dbReference type="Gene3D" id="3.50.50.60">
    <property type="entry name" value="FAD/NAD(P)-binding domain"/>
    <property type="match status" value="2"/>
</dbReference>
<evidence type="ECO:0000256" key="14">
    <source>
        <dbReference type="RuleBase" id="RU003692"/>
    </source>
</evidence>
<feature type="binding site" evidence="12">
    <location>
        <position position="207"/>
    </location>
    <ligand>
        <name>NAD(+)</name>
        <dbReference type="ChEBI" id="CHEBI:57540"/>
    </ligand>
</feature>
<keyword evidence="4 14" id="KW-0285">Flavoprotein</keyword>
<dbReference type="InterPro" id="IPR012999">
    <property type="entry name" value="Pyr_OxRdtase_I_AS"/>
</dbReference>
<reference evidence="17 18" key="1">
    <citation type="submission" date="2017-10" db="EMBL/GenBank/DDBJ databases">
        <title>Frigbacter circumglobatus gen. nov. sp. nov., isolated from sediment cultured in situ.</title>
        <authorList>
            <person name="Zhao Z."/>
        </authorList>
    </citation>
    <scope>NUCLEOTIDE SEQUENCE [LARGE SCALE GENOMIC DNA]</scope>
    <source>
        <strain evidence="17 18">ZYL</strain>
    </source>
</reference>
<dbReference type="OrthoDB" id="9776382at2"/>
<dbReference type="InParanoid" id="A0A2G4YMT8"/>
<comment type="miscellaneous">
    <text evidence="14">The active site is a redox-active disulfide bond.</text>
</comment>
<comment type="caution">
    <text evidence="17">The sequence shown here is derived from an EMBL/GenBank/DDBJ whole genome shotgun (WGS) entry which is preliminary data.</text>
</comment>
<evidence type="ECO:0000256" key="8">
    <source>
        <dbReference type="ARBA" id="ARBA00023157"/>
    </source>
</evidence>
<evidence type="ECO:0000256" key="7">
    <source>
        <dbReference type="ARBA" id="ARBA00023027"/>
    </source>
</evidence>
<evidence type="ECO:0000256" key="12">
    <source>
        <dbReference type="PIRSR" id="PIRSR000350-3"/>
    </source>
</evidence>
<feature type="disulfide bond" description="Redox-active" evidence="13">
    <location>
        <begin position="44"/>
        <end position="49"/>
    </location>
</feature>
<organism evidence="17 18">
    <name type="scientific">Paremcibacter congregatus</name>
    <dbReference type="NCBI Taxonomy" id="2043170"/>
    <lineage>
        <taxon>Bacteria</taxon>
        <taxon>Pseudomonadati</taxon>
        <taxon>Pseudomonadota</taxon>
        <taxon>Alphaproteobacteria</taxon>
        <taxon>Emcibacterales</taxon>
        <taxon>Emcibacteraceae</taxon>
        <taxon>Paremcibacter</taxon>
    </lineage>
</organism>
<comment type="cofactor">
    <cofactor evidence="12 14">
        <name>FAD</name>
        <dbReference type="ChEBI" id="CHEBI:57692"/>
    </cofactor>
    <text evidence="12 14">Binds 1 FAD per subunit.</text>
</comment>
<dbReference type="SUPFAM" id="SSF55424">
    <property type="entry name" value="FAD/NAD-linked reductases, dimerisation (C-terminal) domain"/>
    <property type="match status" value="1"/>
</dbReference>
<feature type="active site" description="Proton acceptor" evidence="11">
    <location>
        <position position="445"/>
    </location>
</feature>
<keyword evidence="12" id="KW-0547">Nucleotide-binding</keyword>
<evidence type="ECO:0000256" key="5">
    <source>
        <dbReference type="ARBA" id="ARBA00022827"/>
    </source>
</evidence>
<dbReference type="InterPro" id="IPR016156">
    <property type="entry name" value="FAD/NAD-linked_Rdtase_dimer_sf"/>
</dbReference>
<evidence type="ECO:0000313" key="18">
    <source>
        <dbReference type="Proteomes" id="UP000229730"/>
    </source>
</evidence>
<evidence type="ECO:0000256" key="2">
    <source>
        <dbReference type="ARBA" id="ARBA00012608"/>
    </source>
</evidence>
<dbReference type="EMBL" id="PDEM01000031">
    <property type="protein sequence ID" value="PHZ83617.1"/>
    <property type="molecule type" value="Genomic_DNA"/>
</dbReference>
<dbReference type="GO" id="GO:0004148">
    <property type="term" value="F:dihydrolipoyl dehydrogenase (NADH) activity"/>
    <property type="evidence" value="ECO:0007669"/>
    <property type="project" value="UniProtKB-EC"/>
</dbReference>
<feature type="binding site" evidence="12">
    <location>
        <begin position="317"/>
        <end position="320"/>
    </location>
    <ligand>
        <name>FAD</name>
        <dbReference type="ChEBI" id="CHEBI:57692"/>
    </ligand>
</feature>
<dbReference type="FunFam" id="3.30.390.30:FF:000001">
    <property type="entry name" value="Dihydrolipoyl dehydrogenase"/>
    <property type="match status" value="1"/>
</dbReference>
<dbReference type="Pfam" id="PF07992">
    <property type="entry name" value="Pyr_redox_2"/>
    <property type="match status" value="1"/>
</dbReference>
<dbReference type="PRINTS" id="PR00411">
    <property type="entry name" value="PNDRDTASEI"/>
</dbReference>
<dbReference type="InterPro" id="IPR050151">
    <property type="entry name" value="Class-I_Pyr_Nuc-Dis_Oxidored"/>
</dbReference>
<dbReference type="PANTHER" id="PTHR22912:SF160">
    <property type="entry name" value="DIHYDROLIPOYL DEHYDROGENASE"/>
    <property type="match status" value="1"/>
</dbReference>
<evidence type="ECO:0000256" key="1">
    <source>
        <dbReference type="ARBA" id="ARBA00007532"/>
    </source>
</evidence>
<dbReference type="PANTHER" id="PTHR22912">
    <property type="entry name" value="DISULFIDE OXIDOREDUCTASE"/>
    <property type="match status" value="1"/>
</dbReference>
<feature type="binding site" evidence="12">
    <location>
        <begin position="184"/>
        <end position="191"/>
    </location>
    <ligand>
        <name>NAD(+)</name>
        <dbReference type="ChEBI" id="CHEBI:57540"/>
    </ligand>
</feature>
<feature type="binding site" evidence="12">
    <location>
        <begin position="148"/>
        <end position="150"/>
    </location>
    <ligand>
        <name>FAD</name>
        <dbReference type="ChEBI" id="CHEBI:57692"/>
    </ligand>
</feature>
<evidence type="ECO:0000256" key="9">
    <source>
        <dbReference type="ARBA" id="ARBA00023284"/>
    </source>
</evidence>
<protein>
    <recommendedName>
        <fullName evidence="3 14">Dihydrolipoyl dehydrogenase</fullName>
        <ecNumber evidence="2 14">1.8.1.4</ecNumber>
    </recommendedName>
</protein>
<name>A0A2G4YMT8_9PROT</name>
<dbReference type="Gene3D" id="3.30.390.30">
    <property type="match status" value="1"/>
</dbReference>
<keyword evidence="18" id="KW-1185">Reference proteome</keyword>
<dbReference type="EC" id="1.8.1.4" evidence="2 14"/>
<evidence type="ECO:0000313" key="17">
    <source>
        <dbReference type="EMBL" id="PHZ83617.1"/>
    </source>
</evidence>
<feature type="binding site" evidence="12">
    <location>
        <position position="271"/>
    </location>
    <ligand>
        <name>NAD(+)</name>
        <dbReference type="ChEBI" id="CHEBI:57540"/>
    </ligand>
</feature>
<dbReference type="InterPro" id="IPR006258">
    <property type="entry name" value="Lipoamide_DH"/>
</dbReference>
<dbReference type="GO" id="GO:0050660">
    <property type="term" value="F:flavin adenine dinucleotide binding"/>
    <property type="evidence" value="ECO:0007669"/>
    <property type="project" value="InterPro"/>
</dbReference>
<dbReference type="PROSITE" id="PS00076">
    <property type="entry name" value="PYRIDINE_REDOX_1"/>
    <property type="match status" value="1"/>
</dbReference>
<evidence type="ECO:0000256" key="6">
    <source>
        <dbReference type="ARBA" id="ARBA00023002"/>
    </source>
</evidence>
<dbReference type="InterPro" id="IPR023753">
    <property type="entry name" value="FAD/NAD-binding_dom"/>
</dbReference>
<evidence type="ECO:0000256" key="13">
    <source>
        <dbReference type="PIRSR" id="PIRSR000350-4"/>
    </source>
</evidence>